<name>A0A7V0I9K4_DESA2</name>
<proteinExistence type="predicted"/>
<feature type="transmembrane region" description="Helical" evidence="1">
    <location>
        <begin position="29"/>
        <end position="51"/>
    </location>
</feature>
<feature type="transmembrane region" description="Helical" evidence="1">
    <location>
        <begin position="155"/>
        <end position="176"/>
    </location>
</feature>
<evidence type="ECO:0000313" key="2">
    <source>
        <dbReference type="EMBL" id="HDD35249.1"/>
    </source>
</evidence>
<organism evidence="2">
    <name type="scientific">Desulfofervidus auxilii</name>
    <dbReference type="NCBI Taxonomy" id="1621989"/>
    <lineage>
        <taxon>Bacteria</taxon>
        <taxon>Pseudomonadati</taxon>
        <taxon>Thermodesulfobacteriota</taxon>
        <taxon>Candidatus Desulfofervidia</taxon>
        <taxon>Candidatus Desulfofervidales</taxon>
        <taxon>Candidatus Desulfofervidaceae</taxon>
        <taxon>Candidatus Desulfofervidus</taxon>
    </lineage>
</organism>
<reference evidence="2" key="1">
    <citation type="journal article" date="2020" name="mSystems">
        <title>Genome- and Community-Level Interaction Insights into Carbon Utilization and Element Cycling Functions of Hydrothermarchaeota in Hydrothermal Sediment.</title>
        <authorList>
            <person name="Zhou Z."/>
            <person name="Liu Y."/>
            <person name="Xu W."/>
            <person name="Pan J."/>
            <person name="Luo Z.H."/>
            <person name="Li M."/>
        </authorList>
    </citation>
    <scope>NUCLEOTIDE SEQUENCE [LARGE SCALE GENOMIC DNA]</scope>
    <source>
        <strain evidence="2">HyVt-113</strain>
    </source>
</reference>
<dbReference type="AlphaFoldDB" id="A0A7V0I9K4"/>
<keyword evidence="1" id="KW-0472">Membrane</keyword>
<dbReference type="Proteomes" id="UP000885706">
    <property type="component" value="Unassembled WGS sequence"/>
</dbReference>
<comment type="caution">
    <text evidence="2">The sequence shown here is derived from an EMBL/GenBank/DDBJ whole genome shotgun (WGS) entry which is preliminary data.</text>
</comment>
<accession>A0A7V0I9K4</accession>
<evidence type="ECO:0000256" key="1">
    <source>
        <dbReference type="SAM" id="Phobius"/>
    </source>
</evidence>
<protein>
    <submittedName>
        <fullName evidence="2">Uncharacterized protein</fullName>
    </submittedName>
</protein>
<dbReference type="EMBL" id="DQWQ01000022">
    <property type="protein sequence ID" value="HDD35249.1"/>
    <property type="molecule type" value="Genomic_DNA"/>
</dbReference>
<sequence>MEKSLLSHIKSLFELKTPYKFTRIFAIKMFPLSFIVGLFICIAIPASYYLIRTQDIKKEAGVHAEYLASIFKEVVETTPETWEDKIRSYILRTNISFVKIYDRNHNLVSEIYASNFSPKASFVNEEKTAYHAHRIYAFVLVGISLEAIKSEAFRLLVYSSIAGTFIGILLFLLPVWEIYQVEEKVN</sequence>
<keyword evidence="1" id="KW-1133">Transmembrane helix</keyword>
<feature type="non-terminal residue" evidence="2">
    <location>
        <position position="186"/>
    </location>
</feature>
<keyword evidence="1" id="KW-0812">Transmembrane</keyword>
<gene>
    <name evidence="2" type="ORF">ENF30_00445</name>
</gene>